<name>A0A8T8E992_9EURY</name>
<keyword evidence="8" id="KW-0408">Iron</keyword>
<dbReference type="KEGG" id="hsal:JMJ58_23710"/>
<organism evidence="11 12">
    <name type="scientific">Haloterrigena salifodinae</name>
    <dbReference type="NCBI Taxonomy" id="2675099"/>
    <lineage>
        <taxon>Archaea</taxon>
        <taxon>Methanobacteriati</taxon>
        <taxon>Methanobacteriota</taxon>
        <taxon>Stenosarchaea group</taxon>
        <taxon>Halobacteria</taxon>
        <taxon>Halobacteriales</taxon>
        <taxon>Natrialbaceae</taxon>
        <taxon>Haloterrigena</taxon>
    </lineage>
</organism>
<reference evidence="11 12" key="1">
    <citation type="submission" date="2021-01" db="EMBL/GenBank/DDBJ databases">
        <title>Genome Sequence and Methylation Pattern of Haloterrigena salifodinae BOL5-1, An Extremely Halophilic Archaeon from a Bolivian Salt Mine.</title>
        <authorList>
            <person name="DasSarma P."/>
            <person name="Anton B.P."/>
            <person name="DasSarma S.L."/>
            <person name="von Ehrenheim H.A.L."/>
            <person name="Martinez F.L."/>
            <person name="Guzman D."/>
            <person name="Roberts R.J."/>
            <person name="DasSarma S."/>
        </authorList>
    </citation>
    <scope>NUCLEOTIDE SEQUENCE [LARGE SCALE GENOMIC DNA]</scope>
    <source>
        <strain evidence="11 12">BOL5-1</strain>
        <plasmid evidence="11 12">pHTS280.6</plasmid>
    </source>
</reference>
<evidence type="ECO:0000256" key="8">
    <source>
        <dbReference type="ARBA" id="ARBA00023004"/>
    </source>
</evidence>
<dbReference type="GO" id="GO:0008198">
    <property type="term" value="F:ferrous iron binding"/>
    <property type="evidence" value="ECO:0007669"/>
    <property type="project" value="TreeGrafter"/>
</dbReference>
<comment type="cofactor">
    <cofactor evidence="2">
        <name>Mn(2+)</name>
        <dbReference type="ChEBI" id="CHEBI:29035"/>
    </cofactor>
</comment>
<comment type="catalytic activity">
    <reaction evidence="1">
        <text>D-mannonate = 2-dehydro-3-deoxy-D-gluconate + H2O</text>
        <dbReference type="Rhea" id="RHEA:20097"/>
        <dbReference type="ChEBI" id="CHEBI:15377"/>
        <dbReference type="ChEBI" id="CHEBI:17767"/>
        <dbReference type="ChEBI" id="CHEBI:57990"/>
        <dbReference type="EC" id="4.2.1.8"/>
    </reaction>
</comment>
<comment type="similarity">
    <text evidence="6">Belongs to the mannonate dehydratase family.</text>
</comment>
<evidence type="ECO:0000256" key="2">
    <source>
        <dbReference type="ARBA" id="ARBA00001936"/>
    </source>
</evidence>
<dbReference type="PANTHER" id="PTHR30387">
    <property type="entry name" value="MANNONATE DEHYDRATASE"/>
    <property type="match status" value="1"/>
</dbReference>
<dbReference type="AlphaFoldDB" id="A0A8T8E992"/>
<evidence type="ECO:0000256" key="1">
    <source>
        <dbReference type="ARBA" id="ARBA00001794"/>
    </source>
</evidence>
<accession>A0A8T8E992</accession>
<dbReference type="GO" id="GO:0042840">
    <property type="term" value="P:D-glucuronate catabolic process"/>
    <property type="evidence" value="ECO:0007669"/>
    <property type="project" value="TreeGrafter"/>
</dbReference>
<evidence type="ECO:0000256" key="9">
    <source>
        <dbReference type="ARBA" id="ARBA00023211"/>
    </source>
</evidence>
<keyword evidence="9" id="KW-0464">Manganese</keyword>
<dbReference type="OrthoDB" id="39900at2157"/>
<comment type="pathway">
    <text evidence="5">Carbohydrate metabolism; pentose and glucuronate interconversion.</text>
</comment>
<evidence type="ECO:0000256" key="4">
    <source>
        <dbReference type="ARBA" id="ARBA00002713"/>
    </source>
</evidence>
<evidence type="ECO:0000313" key="11">
    <source>
        <dbReference type="EMBL" id="QRV17991.1"/>
    </source>
</evidence>
<dbReference type="Gene3D" id="3.20.20.150">
    <property type="entry name" value="Divalent-metal-dependent TIM barrel enzymes"/>
    <property type="match status" value="1"/>
</dbReference>
<keyword evidence="12" id="KW-1185">Reference proteome</keyword>
<dbReference type="PANTHER" id="PTHR30387:SF2">
    <property type="entry name" value="MANNONATE DEHYDRATASE"/>
    <property type="match status" value="1"/>
</dbReference>
<evidence type="ECO:0000256" key="3">
    <source>
        <dbReference type="ARBA" id="ARBA00001954"/>
    </source>
</evidence>
<dbReference type="GO" id="GO:0008927">
    <property type="term" value="F:mannonate dehydratase activity"/>
    <property type="evidence" value="ECO:0007669"/>
    <property type="project" value="UniProtKB-EC"/>
</dbReference>
<protein>
    <recommendedName>
        <fullName evidence="7">mannonate dehydratase</fullName>
        <ecNumber evidence="7">4.2.1.8</ecNumber>
    </recommendedName>
</protein>
<evidence type="ECO:0000256" key="10">
    <source>
        <dbReference type="ARBA" id="ARBA00023239"/>
    </source>
</evidence>
<dbReference type="Pfam" id="PF03786">
    <property type="entry name" value="UxuA"/>
    <property type="match status" value="2"/>
</dbReference>
<evidence type="ECO:0000256" key="6">
    <source>
        <dbReference type="ARBA" id="ARBA00007389"/>
    </source>
</evidence>
<dbReference type="GeneID" id="62878200"/>
<proteinExistence type="inferred from homology"/>
<dbReference type="EC" id="4.2.1.8" evidence="7"/>
<comment type="function">
    <text evidence="4">Catalyzes the dehydration of D-mannonate.</text>
</comment>
<dbReference type="SUPFAM" id="SSF51658">
    <property type="entry name" value="Xylose isomerase-like"/>
    <property type="match status" value="1"/>
</dbReference>
<comment type="cofactor">
    <cofactor evidence="3">
        <name>Fe(2+)</name>
        <dbReference type="ChEBI" id="CHEBI:29033"/>
    </cofactor>
</comment>
<dbReference type="InterPro" id="IPR036237">
    <property type="entry name" value="Xyl_isomerase-like_sf"/>
</dbReference>
<evidence type="ECO:0000256" key="5">
    <source>
        <dbReference type="ARBA" id="ARBA00004892"/>
    </source>
</evidence>
<sequence>MSQNSNADVRVGVRTRSLSDSRLRYIRQLGATDIFVDHADTEEEPDEFNDRDGTDTIVVGPDQIPSVSELTAARERVEDAGLSFTGIQSLPYSMYGDIMFDRDGADEALDQITTLIRNLGEAGIPILGYQWNPRSVVPMRTSPVEDRGSAESTAFNYDELDEPDELASGIDREYTEEEFWDNYQYFLENVLPVAEEAGVDLALHPIDPPSIESLGGIPRLFRNVENFEKGMELVPSDNHGLKLCLGCFSQMGEDVTDVIRRFGERDQIIFIHFRDVVGTMPKFHETFVDKGNFNTADAVRTLHDVGFEGAVIPDHVPKMEGDDDWRHRGRGFTIGYLRGVVDTVRSEQTQTTPAPEAE</sequence>
<keyword evidence="10" id="KW-0456">Lyase</keyword>
<dbReference type="RefSeq" id="WP_126664959.1">
    <property type="nucleotide sequence ID" value="NZ_CP069192.1"/>
</dbReference>
<evidence type="ECO:0000256" key="7">
    <source>
        <dbReference type="ARBA" id="ARBA00012927"/>
    </source>
</evidence>
<dbReference type="GO" id="GO:0030145">
    <property type="term" value="F:manganese ion binding"/>
    <property type="evidence" value="ECO:0007669"/>
    <property type="project" value="TreeGrafter"/>
</dbReference>
<dbReference type="EMBL" id="CP069192">
    <property type="protein sequence ID" value="QRV17991.1"/>
    <property type="molecule type" value="Genomic_DNA"/>
</dbReference>
<dbReference type="InterPro" id="IPR004628">
    <property type="entry name" value="Man_deHydtase"/>
</dbReference>
<geneLocation type="plasmid" evidence="11 12">
    <name>pHTS280.6</name>
</geneLocation>
<evidence type="ECO:0000313" key="12">
    <source>
        <dbReference type="Proteomes" id="UP000637819"/>
    </source>
</evidence>
<dbReference type="Proteomes" id="UP000637819">
    <property type="component" value="Plasmid pHTS280.6"/>
</dbReference>
<keyword evidence="11" id="KW-0614">Plasmid</keyword>
<gene>
    <name evidence="11" type="ORF">JMJ58_23710</name>
</gene>